<dbReference type="Proteomes" id="UP000030764">
    <property type="component" value="Unassembled WGS sequence"/>
</dbReference>
<protein>
    <submittedName>
        <fullName evidence="2">Uncharacterized protein</fullName>
    </submittedName>
</protein>
<name>A0A085MM98_9BILA</name>
<keyword evidence="4" id="KW-1185">Reference proteome</keyword>
<organism evidence="2 4">
    <name type="scientific">Trichuris suis</name>
    <name type="common">pig whipworm</name>
    <dbReference type="NCBI Taxonomy" id="68888"/>
    <lineage>
        <taxon>Eukaryota</taxon>
        <taxon>Metazoa</taxon>
        <taxon>Ecdysozoa</taxon>
        <taxon>Nematoda</taxon>
        <taxon>Enoplea</taxon>
        <taxon>Dorylaimia</taxon>
        <taxon>Trichinellida</taxon>
        <taxon>Trichuridae</taxon>
        <taxon>Trichuris</taxon>
    </lineage>
</organism>
<proteinExistence type="predicted"/>
<accession>A0A085MM98</accession>
<sequence length="94" mass="10463">MNVILVAQSLNGVPMLDSFKERSYLVPFVQTRYSHHAEVHLLTVGTASQNISQTQEEPMQSEEQRGRKCTADSREDGKGEKPTAYSHDEPGLSS</sequence>
<feature type="compositionally biased region" description="Basic and acidic residues" evidence="1">
    <location>
        <begin position="62"/>
        <end position="94"/>
    </location>
</feature>
<dbReference type="EMBL" id="KL363184">
    <property type="protein sequence ID" value="KFD58344.1"/>
    <property type="molecule type" value="Genomic_DNA"/>
</dbReference>
<evidence type="ECO:0000313" key="2">
    <source>
        <dbReference type="EMBL" id="KFD58344.1"/>
    </source>
</evidence>
<dbReference type="Proteomes" id="UP000030758">
    <property type="component" value="Unassembled WGS sequence"/>
</dbReference>
<dbReference type="AlphaFoldDB" id="A0A085MM98"/>
<gene>
    <name evidence="2" type="ORF">M513_00570</name>
    <name evidence="3" type="ORF">M514_00570</name>
</gene>
<evidence type="ECO:0000256" key="1">
    <source>
        <dbReference type="SAM" id="MobiDB-lite"/>
    </source>
</evidence>
<evidence type="ECO:0000313" key="3">
    <source>
        <dbReference type="EMBL" id="KFD60172.1"/>
    </source>
</evidence>
<reference evidence="2 4" key="1">
    <citation type="journal article" date="2014" name="Nat. Genet.">
        <title>Genome and transcriptome of the porcine whipworm Trichuris suis.</title>
        <authorList>
            <person name="Jex A.R."/>
            <person name="Nejsum P."/>
            <person name="Schwarz E.M."/>
            <person name="Hu L."/>
            <person name="Young N.D."/>
            <person name="Hall R.S."/>
            <person name="Korhonen P.K."/>
            <person name="Liao S."/>
            <person name="Thamsborg S."/>
            <person name="Xia J."/>
            <person name="Xu P."/>
            <person name="Wang S."/>
            <person name="Scheerlinck J.P."/>
            <person name="Hofmann A."/>
            <person name="Sternberg P.W."/>
            <person name="Wang J."/>
            <person name="Gasser R.B."/>
        </authorList>
    </citation>
    <scope>NUCLEOTIDE SEQUENCE [LARGE SCALE GENOMIC DNA]</scope>
    <source>
        <strain evidence="3">DCEP-RM93F</strain>
        <strain evidence="2">DCEP-RM93M</strain>
    </source>
</reference>
<feature type="compositionally biased region" description="Polar residues" evidence="1">
    <location>
        <begin position="48"/>
        <end position="58"/>
    </location>
</feature>
<feature type="region of interest" description="Disordered" evidence="1">
    <location>
        <begin position="48"/>
        <end position="94"/>
    </location>
</feature>
<evidence type="ECO:0000313" key="4">
    <source>
        <dbReference type="Proteomes" id="UP000030764"/>
    </source>
</evidence>
<dbReference type="EMBL" id="KL367689">
    <property type="protein sequence ID" value="KFD60172.1"/>
    <property type="molecule type" value="Genomic_DNA"/>
</dbReference>